<dbReference type="InterPro" id="IPR013325">
    <property type="entry name" value="RNA_pol_sigma_r2"/>
</dbReference>
<dbReference type="AlphaFoldDB" id="A0A967B2M6"/>
<dbReference type="PANTHER" id="PTHR43133">
    <property type="entry name" value="RNA POLYMERASE ECF-TYPE SIGMA FACTO"/>
    <property type="match status" value="1"/>
</dbReference>
<gene>
    <name evidence="8" type="ORF">G9U51_14005</name>
</gene>
<protein>
    <submittedName>
        <fullName evidence="8">RNA polymerase sigma factor</fullName>
    </submittedName>
</protein>
<dbReference type="EMBL" id="JAAOIV010000011">
    <property type="protein sequence ID" value="NHN56887.1"/>
    <property type="molecule type" value="Genomic_DNA"/>
</dbReference>
<dbReference type="InterPro" id="IPR039425">
    <property type="entry name" value="RNA_pol_sigma-70-like"/>
</dbReference>
<dbReference type="RefSeq" id="WP_166197593.1">
    <property type="nucleotide sequence ID" value="NZ_JAAOIV010000011.1"/>
</dbReference>
<evidence type="ECO:0000256" key="4">
    <source>
        <dbReference type="ARBA" id="ARBA00023125"/>
    </source>
</evidence>
<dbReference type="Pfam" id="PF04542">
    <property type="entry name" value="Sigma70_r2"/>
    <property type="match status" value="1"/>
</dbReference>
<proteinExistence type="inferred from homology"/>
<dbReference type="CDD" id="cd06171">
    <property type="entry name" value="Sigma70_r4"/>
    <property type="match status" value="1"/>
</dbReference>
<comment type="similarity">
    <text evidence="1">Belongs to the sigma-70 factor family. ECF subfamily.</text>
</comment>
<evidence type="ECO:0000256" key="1">
    <source>
        <dbReference type="ARBA" id="ARBA00010641"/>
    </source>
</evidence>
<keyword evidence="4" id="KW-0238">DNA-binding</keyword>
<dbReference type="InterPro" id="IPR007627">
    <property type="entry name" value="RNA_pol_sigma70_r2"/>
</dbReference>
<evidence type="ECO:0000256" key="3">
    <source>
        <dbReference type="ARBA" id="ARBA00023082"/>
    </source>
</evidence>
<comment type="caution">
    <text evidence="8">The sequence shown here is derived from an EMBL/GenBank/DDBJ whole genome shotgun (WGS) entry which is preliminary data.</text>
</comment>
<dbReference type="GO" id="GO:0006352">
    <property type="term" value="P:DNA-templated transcription initiation"/>
    <property type="evidence" value="ECO:0007669"/>
    <property type="project" value="InterPro"/>
</dbReference>
<evidence type="ECO:0000313" key="9">
    <source>
        <dbReference type="Proteomes" id="UP000744769"/>
    </source>
</evidence>
<feature type="domain" description="RNA polymerase sigma factor 70 region 4 type 2" evidence="7">
    <location>
        <begin position="114"/>
        <end position="165"/>
    </location>
</feature>
<dbReference type="Gene3D" id="1.10.10.10">
    <property type="entry name" value="Winged helix-like DNA-binding domain superfamily/Winged helix DNA-binding domain"/>
    <property type="match status" value="1"/>
</dbReference>
<dbReference type="NCBIfam" id="TIGR02937">
    <property type="entry name" value="sigma70-ECF"/>
    <property type="match status" value="1"/>
</dbReference>
<dbReference type="InterPro" id="IPR036388">
    <property type="entry name" value="WH-like_DNA-bd_sf"/>
</dbReference>
<evidence type="ECO:0000259" key="6">
    <source>
        <dbReference type="Pfam" id="PF04542"/>
    </source>
</evidence>
<keyword evidence="3" id="KW-0731">Sigma factor</keyword>
<keyword evidence="9" id="KW-1185">Reference proteome</keyword>
<organism evidence="8 9">
    <name type="scientific">Metallococcus carri</name>
    <dbReference type="NCBI Taxonomy" id="1656884"/>
    <lineage>
        <taxon>Bacteria</taxon>
        <taxon>Bacillati</taxon>
        <taxon>Actinomycetota</taxon>
        <taxon>Actinomycetes</taxon>
        <taxon>Micrococcales</taxon>
        <taxon>Dermacoccaceae</taxon>
        <taxon>Metallococcus</taxon>
    </lineage>
</organism>
<keyword evidence="5" id="KW-0804">Transcription</keyword>
<dbReference type="Pfam" id="PF08281">
    <property type="entry name" value="Sigma70_r4_2"/>
    <property type="match status" value="1"/>
</dbReference>
<sequence length="172" mass="19366">MGSTRIVVAREDSVETAVRQVYDAHFGRLVGWATPLLSDRDLAHDLATEAFVKLLRHWESVDDPRAWLYTTVANQVRDHWRRRGREAAAYGRWSGGRIDPEPVAPATDHATRLTVRDAVESLPERLRLPVLLHYYADLTVAQVATQLGKSDGAVKRDLFDARKQLAARLEGT</sequence>
<dbReference type="InterPro" id="IPR013249">
    <property type="entry name" value="RNA_pol_sigma70_r4_t2"/>
</dbReference>
<dbReference type="SUPFAM" id="SSF88946">
    <property type="entry name" value="Sigma2 domain of RNA polymerase sigma factors"/>
    <property type="match status" value="1"/>
</dbReference>
<reference evidence="8" key="1">
    <citation type="submission" date="2020-03" db="EMBL/GenBank/DDBJ databases">
        <title>Draft sequencing of Calidifontibacter sp. DB0510.</title>
        <authorList>
            <person name="Kim D.-U."/>
        </authorList>
    </citation>
    <scope>NUCLEOTIDE SEQUENCE</scope>
    <source>
        <strain evidence="8">DB0510</strain>
    </source>
</reference>
<dbReference type="SUPFAM" id="SSF88659">
    <property type="entry name" value="Sigma3 and sigma4 domains of RNA polymerase sigma factors"/>
    <property type="match status" value="1"/>
</dbReference>
<evidence type="ECO:0000259" key="7">
    <source>
        <dbReference type="Pfam" id="PF08281"/>
    </source>
</evidence>
<accession>A0A967B2M6</accession>
<evidence type="ECO:0000313" key="8">
    <source>
        <dbReference type="EMBL" id="NHN56887.1"/>
    </source>
</evidence>
<dbReference type="PANTHER" id="PTHR43133:SF8">
    <property type="entry name" value="RNA POLYMERASE SIGMA FACTOR HI_1459-RELATED"/>
    <property type="match status" value="1"/>
</dbReference>
<name>A0A967B2M6_9MICO</name>
<dbReference type="InterPro" id="IPR014284">
    <property type="entry name" value="RNA_pol_sigma-70_dom"/>
</dbReference>
<evidence type="ECO:0000256" key="2">
    <source>
        <dbReference type="ARBA" id="ARBA00023015"/>
    </source>
</evidence>
<dbReference type="GO" id="GO:0003677">
    <property type="term" value="F:DNA binding"/>
    <property type="evidence" value="ECO:0007669"/>
    <property type="project" value="UniProtKB-KW"/>
</dbReference>
<dbReference type="InterPro" id="IPR013324">
    <property type="entry name" value="RNA_pol_sigma_r3/r4-like"/>
</dbReference>
<keyword evidence="2" id="KW-0805">Transcription regulation</keyword>
<dbReference type="Gene3D" id="1.10.1740.10">
    <property type="match status" value="1"/>
</dbReference>
<dbReference type="GO" id="GO:0016987">
    <property type="term" value="F:sigma factor activity"/>
    <property type="evidence" value="ECO:0007669"/>
    <property type="project" value="UniProtKB-KW"/>
</dbReference>
<dbReference type="Proteomes" id="UP000744769">
    <property type="component" value="Unassembled WGS sequence"/>
</dbReference>
<evidence type="ECO:0000256" key="5">
    <source>
        <dbReference type="ARBA" id="ARBA00023163"/>
    </source>
</evidence>
<feature type="domain" description="RNA polymerase sigma-70 region 2" evidence="6">
    <location>
        <begin position="22"/>
        <end position="85"/>
    </location>
</feature>